<protein>
    <recommendedName>
        <fullName evidence="3">Nucleotidyl transferase domain-containing protein</fullName>
    </recommendedName>
</protein>
<feature type="domain" description="Nucleotidyl transferase" evidence="3">
    <location>
        <begin position="4"/>
        <end position="227"/>
    </location>
</feature>
<comment type="caution">
    <text evidence="4">The sequence shown here is derived from an EMBL/GenBank/DDBJ whole genome shotgun (WGS) entry which is preliminary data.</text>
</comment>
<dbReference type="AlphaFoldDB" id="A0A2H0U7B1"/>
<evidence type="ECO:0000313" key="4">
    <source>
        <dbReference type="EMBL" id="PIR82301.1"/>
    </source>
</evidence>
<sequence>MQCVILAAGKGSRMRGLNGDVPKPLLSVGGKTLLQQKLDILPDDVDEVIIVVGYLGQKIREALGDSYRGKRLQYVEQDVLDGTAGALWRAKGMLKGSFFVMMGDDIYAPEDLEACRAHEWAHLVSRVENTDGVGKVLLNESGAIEDIVESGGHEGGAGIAGTNMFFLDTRIFDFPLVRKAPNSDEYGLPQTIIAASKHSGIPLRPVTATFWSAVNTPEDLVRAEEMLADRSSA</sequence>
<dbReference type="PANTHER" id="PTHR43584:SF8">
    <property type="entry name" value="N-ACETYLMURAMATE ALPHA-1-PHOSPHATE URIDYLYLTRANSFERASE"/>
    <property type="match status" value="1"/>
</dbReference>
<evidence type="ECO:0000256" key="1">
    <source>
        <dbReference type="ARBA" id="ARBA00022679"/>
    </source>
</evidence>
<dbReference type="Gene3D" id="3.90.550.10">
    <property type="entry name" value="Spore Coat Polysaccharide Biosynthesis Protein SpsA, Chain A"/>
    <property type="match status" value="1"/>
</dbReference>
<dbReference type="InterPro" id="IPR029044">
    <property type="entry name" value="Nucleotide-diphossugar_trans"/>
</dbReference>
<proteinExistence type="predicted"/>
<accession>A0A2H0U7B1</accession>
<dbReference type="EMBL" id="PFBM01000018">
    <property type="protein sequence ID" value="PIR82301.1"/>
    <property type="molecule type" value="Genomic_DNA"/>
</dbReference>
<evidence type="ECO:0000259" key="3">
    <source>
        <dbReference type="Pfam" id="PF00483"/>
    </source>
</evidence>
<reference evidence="5" key="1">
    <citation type="submission" date="2017-09" db="EMBL/GenBank/DDBJ databases">
        <title>Depth-based differentiation of microbial function through sediment-hosted aquifers and enrichment of novel symbionts in the deep terrestrial subsurface.</title>
        <authorList>
            <person name="Probst A.J."/>
            <person name="Ladd B."/>
            <person name="Jarett J.K."/>
            <person name="Geller-Mcgrath D.E."/>
            <person name="Sieber C.M.K."/>
            <person name="Emerson J.B."/>
            <person name="Anantharaman K."/>
            <person name="Thomas B.C."/>
            <person name="Malmstrom R."/>
            <person name="Stieglmeier M."/>
            <person name="Klingl A."/>
            <person name="Woyke T."/>
            <person name="Ryan C.M."/>
            <person name="Banfield J.F."/>
        </authorList>
    </citation>
    <scope>NUCLEOTIDE SEQUENCE [LARGE SCALE GENOMIC DNA]</scope>
</reference>
<dbReference type="Proteomes" id="UP000231379">
    <property type="component" value="Unassembled WGS sequence"/>
</dbReference>
<evidence type="ECO:0000256" key="2">
    <source>
        <dbReference type="ARBA" id="ARBA00022695"/>
    </source>
</evidence>
<dbReference type="SUPFAM" id="SSF53448">
    <property type="entry name" value="Nucleotide-diphospho-sugar transferases"/>
    <property type="match status" value="1"/>
</dbReference>
<evidence type="ECO:0000313" key="5">
    <source>
        <dbReference type="Proteomes" id="UP000231379"/>
    </source>
</evidence>
<keyword evidence="2" id="KW-0548">Nucleotidyltransferase</keyword>
<dbReference type="Pfam" id="PF00483">
    <property type="entry name" value="NTP_transferase"/>
    <property type="match status" value="1"/>
</dbReference>
<dbReference type="CDD" id="cd04181">
    <property type="entry name" value="NTP_transferase"/>
    <property type="match status" value="1"/>
</dbReference>
<keyword evidence="1" id="KW-0808">Transferase</keyword>
<dbReference type="GO" id="GO:0016779">
    <property type="term" value="F:nucleotidyltransferase activity"/>
    <property type="evidence" value="ECO:0007669"/>
    <property type="project" value="UniProtKB-KW"/>
</dbReference>
<dbReference type="PANTHER" id="PTHR43584">
    <property type="entry name" value="NUCLEOTIDYL TRANSFERASE"/>
    <property type="match status" value="1"/>
</dbReference>
<name>A0A2H0U7B1_9BACT</name>
<dbReference type="InterPro" id="IPR005835">
    <property type="entry name" value="NTP_transferase_dom"/>
</dbReference>
<dbReference type="InterPro" id="IPR050065">
    <property type="entry name" value="GlmU-like"/>
</dbReference>
<gene>
    <name evidence="4" type="ORF">COU20_02985</name>
</gene>
<organism evidence="4 5">
    <name type="scientific">Candidatus Kaiserbacteria bacterium CG10_big_fil_rev_8_21_14_0_10_59_10</name>
    <dbReference type="NCBI Taxonomy" id="1974612"/>
    <lineage>
        <taxon>Bacteria</taxon>
        <taxon>Candidatus Kaiseribacteriota</taxon>
    </lineage>
</organism>